<proteinExistence type="predicted"/>
<organism evidence="2 3">
    <name type="scientific">Marivirga sericea</name>
    <dbReference type="NCBI Taxonomy" id="1028"/>
    <lineage>
        <taxon>Bacteria</taxon>
        <taxon>Pseudomonadati</taxon>
        <taxon>Bacteroidota</taxon>
        <taxon>Cytophagia</taxon>
        <taxon>Cytophagales</taxon>
        <taxon>Marivirgaceae</taxon>
        <taxon>Marivirga</taxon>
    </lineage>
</organism>
<evidence type="ECO:0000313" key="2">
    <source>
        <dbReference type="EMBL" id="SMG46860.1"/>
    </source>
</evidence>
<evidence type="ECO:0000313" key="3">
    <source>
        <dbReference type="Proteomes" id="UP000193804"/>
    </source>
</evidence>
<name>A0A1X7KZM6_9BACT</name>
<evidence type="ECO:0000256" key="1">
    <source>
        <dbReference type="SAM" id="SignalP"/>
    </source>
</evidence>
<gene>
    <name evidence="2" type="ORF">SAMN05661096_03316</name>
</gene>
<dbReference type="AlphaFoldDB" id="A0A1X7KZM6"/>
<dbReference type="STRING" id="1028.SAMN05661096_03316"/>
<dbReference type="OrthoDB" id="9840004at2"/>
<feature type="chain" id="PRO_5013208331" description="LPS export ABC transporter protein LptC" evidence="1">
    <location>
        <begin position="21"/>
        <end position="215"/>
    </location>
</feature>
<evidence type="ECO:0008006" key="4">
    <source>
        <dbReference type="Google" id="ProtNLM"/>
    </source>
</evidence>
<dbReference type="RefSeq" id="WP_085518450.1">
    <property type="nucleotide sequence ID" value="NZ_FXAW01000007.1"/>
</dbReference>
<sequence length="215" mass="24502">MGISRIIILAVLILSGCNNSATEDKQTENAFNKTKESSLDAQFKNRTILTLRDKLDEKYQLDSVMLKWTDSYVPFVYDGDRLYSASLYSIQPKVNDFQVVAIRTNADHWNRIHLLTINGDSQIADKVIIADDWGELLEAAGDTEIVGSTNMYTKTISPTEYLRTKIYTTEIIDYYSDSTTHEIDSITSRIEIKDDGHFEIIHLDSIRTIKYSGIE</sequence>
<dbReference type="Proteomes" id="UP000193804">
    <property type="component" value="Unassembled WGS sequence"/>
</dbReference>
<accession>A0A1X7KZM6</accession>
<dbReference type="EMBL" id="FXAW01000007">
    <property type="protein sequence ID" value="SMG46860.1"/>
    <property type="molecule type" value="Genomic_DNA"/>
</dbReference>
<keyword evidence="3" id="KW-1185">Reference proteome</keyword>
<reference evidence="3" key="1">
    <citation type="submission" date="2017-04" db="EMBL/GenBank/DDBJ databases">
        <authorList>
            <person name="Varghese N."/>
            <person name="Submissions S."/>
        </authorList>
    </citation>
    <scope>NUCLEOTIDE SEQUENCE [LARGE SCALE GENOMIC DNA]</scope>
    <source>
        <strain evidence="3">DSM 4125</strain>
    </source>
</reference>
<feature type="signal peptide" evidence="1">
    <location>
        <begin position="1"/>
        <end position="20"/>
    </location>
</feature>
<keyword evidence="1" id="KW-0732">Signal</keyword>
<dbReference type="PROSITE" id="PS51257">
    <property type="entry name" value="PROKAR_LIPOPROTEIN"/>
    <property type="match status" value="1"/>
</dbReference>
<protein>
    <recommendedName>
        <fullName evidence="4">LPS export ABC transporter protein LptC</fullName>
    </recommendedName>
</protein>